<gene>
    <name evidence="1" type="ORF">THITH_01385</name>
</gene>
<sequence length="48" mass="5265">MAEPIAVSNRHQRHPRILLDGWPRLPARAVAAPGFEVSGAHDRKRVGA</sequence>
<proteinExistence type="predicted"/>
<dbReference type="EMBL" id="CP007029">
    <property type="protein sequence ID" value="AHE99834.1"/>
    <property type="molecule type" value="Genomic_DNA"/>
</dbReference>
<dbReference type="AlphaFoldDB" id="W0DML8"/>
<accession>W0DML8</accession>
<protein>
    <submittedName>
        <fullName evidence="1">Uncharacterized protein</fullName>
    </submittedName>
</protein>
<dbReference type="HOGENOM" id="CLU_3158889_0_0_6"/>
<reference evidence="1 2" key="1">
    <citation type="submission" date="2013-12" db="EMBL/GenBank/DDBJ databases">
        <authorList>
            <consortium name="DOE Joint Genome Institute"/>
            <person name="Muyzer G."/>
            <person name="Huntemann M."/>
            <person name="Han J."/>
            <person name="Chen A."/>
            <person name="Kyrpides N."/>
            <person name="Mavromatis K."/>
            <person name="Markowitz V."/>
            <person name="Palaniappan K."/>
            <person name="Ivanova N."/>
            <person name="Schaumberg A."/>
            <person name="Pati A."/>
            <person name="Liolios K."/>
            <person name="Nordberg H.P."/>
            <person name="Cantor M.N."/>
            <person name="Hua S.X."/>
            <person name="Woyke T."/>
        </authorList>
    </citation>
    <scope>NUCLEOTIDE SEQUENCE [LARGE SCALE GENOMIC DNA]</scope>
    <source>
        <strain evidence="1 2">ARh 1</strain>
    </source>
</reference>
<dbReference type="KEGG" id="tti:THITH_01385"/>
<dbReference type="RefSeq" id="WP_156925472.1">
    <property type="nucleotide sequence ID" value="NZ_CP007029.1"/>
</dbReference>
<name>W0DML8_9GAMM</name>
<evidence type="ECO:0000313" key="1">
    <source>
        <dbReference type="EMBL" id="AHE99834.1"/>
    </source>
</evidence>
<dbReference type="STRING" id="713585.THITH_01385"/>
<keyword evidence="2" id="KW-1185">Reference proteome</keyword>
<dbReference type="Proteomes" id="UP000005289">
    <property type="component" value="Chromosome"/>
</dbReference>
<organism evidence="1 2">
    <name type="scientific">Thioalkalivibrio paradoxus ARh 1</name>
    <dbReference type="NCBI Taxonomy" id="713585"/>
    <lineage>
        <taxon>Bacteria</taxon>
        <taxon>Pseudomonadati</taxon>
        <taxon>Pseudomonadota</taxon>
        <taxon>Gammaproteobacteria</taxon>
        <taxon>Chromatiales</taxon>
        <taxon>Ectothiorhodospiraceae</taxon>
        <taxon>Thioalkalivibrio</taxon>
    </lineage>
</organism>
<evidence type="ECO:0000313" key="2">
    <source>
        <dbReference type="Proteomes" id="UP000005289"/>
    </source>
</evidence>